<dbReference type="EMBL" id="ACMP01000065">
    <property type="protein sequence ID" value="EEL70927.1"/>
    <property type="molecule type" value="Genomic_DNA"/>
</dbReference>
<dbReference type="InterPro" id="IPR020904">
    <property type="entry name" value="Sc_DH/Rdtase_CS"/>
</dbReference>
<dbReference type="InterPro" id="IPR053241">
    <property type="entry name" value="NADPH_pterin_aldehyde_rdct"/>
</dbReference>
<dbReference type="Proteomes" id="UP000001753">
    <property type="component" value="Chromosome"/>
</dbReference>
<dbReference type="SUPFAM" id="SSF51735">
    <property type="entry name" value="NAD(P)-binding Rossmann-fold domains"/>
    <property type="match status" value="1"/>
</dbReference>
<protein>
    <submittedName>
        <fullName evidence="3">Short-chain dehydrogenase/reductase SDR</fullName>
    </submittedName>
</protein>
<dbReference type="HOGENOM" id="CLU_010194_2_10_9"/>
<evidence type="ECO:0000256" key="2">
    <source>
        <dbReference type="RuleBase" id="RU000363"/>
    </source>
</evidence>
<dbReference type="InterPro" id="IPR002347">
    <property type="entry name" value="SDR_fam"/>
</dbReference>
<dbReference type="InterPro" id="IPR036291">
    <property type="entry name" value="NAD(P)-bd_dom_sf"/>
</dbReference>
<reference evidence="3" key="1">
    <citation type="journal article" date="2012" name="Genome Res.">
        <title>Genomic characterization of the Bacillus cereus sensu lato species: Backdrop to the evolution of Bacillus anthracis.</title>
        <authorList>
            <person name="Zwick M.E."/>
            <person name="Joseph S.J."/>
            <person name="Didelot X."/>
            <person name="Chen P.E."/>
            <person name="Bishop-Lilly K.A."/>
            <person name="Stewart A.C."/>
            <person name="Willner K."/>
            <person name="Nolan N."/>
            <person name="Lentz S."/>
            <person name="Thomason M.K."/>
            <person name="Sozhamannan S."/>
            <person name="Mateczun A.J."/>
            <person name="Du L."/>
            <person name="Read T.D."/>
        </authorList>
    </citation>
    <scope>NUCLEOTIDE SEQUENCE [LARGE SCALE GENOMIC DNA]</scope>
    <source>
        <strain evidence="3">AH603</strain>
    </source>
</reference>
<dbReference type="Gene3D" id="3.40.50.720">
    <property type="entry name" value="NAD(P)-binding Rossmann-like Domain"/>
    <property type="match status" value="1"/>
</dbReference>
<dbReference type="CDD" id="cd05233">
    <property type="entry name" value="SDR_c"/>
    <property type="match status" value="1"/>
</dbReference>
<dbReference type="PRINTS" id="PR00080">
    <property type="entry name" value="SDRFAMILY"/>
</dbReference>
<comment type="caution">
    <text evidence="3">The sequence shown here is derived from an EMBL/GenBank/DDBJ whole genome shotgun (WGS) entry which is preliminary data.</text>
</comment>
<dbReference type="Pfam" id="PF00106">
    <property type="entry name" value="adh_short"/>
    <property type="match status" value="1"/>
</dbReference>
<organism evidence="3">
    <name type="scientific">Bacillus mycoides</name>
    <dbReference type="NCBI Taxonomy" id="1405"/>
    <lineage>
        <taxon>Bacteria</taxon>
        <taxon>Bacillati</taxon>
        <taxon>Bacillota</taxon>
        <taxon>Bacilli</taxon>
        <taxon>Bacillales</taxon>
        <taxon>Bacillaceae</taxon>
        <taxon>Bacillus</taxon>
        <taxon>Bacillus cereus group</taxon>
    </lineage>
</organism>
<dbReference type="PANTHER" id="PTHR45267">
    <property type="match status" value="1"/>
</dbReference>
<dbReference type="AlphaFoldDB" id="C2XTS7"/>
<dbReference type="PROSITE" id="PS00061">
    <property type="entry name" value="ADH_SHORT"/>
    <property type="match status" value="1"/>
</dbReference>
<accession>C2XTS7</accession>
<comment type="similarity">
    <text evidence="1 2">Belongs to the short-chain dehydrogenases/reductases (SDR) family.</text>
</comment>
<dbReference type="PANTHER" id="PTHR45267:SF2">
    <property type="entry name" value="NADPH-DEPENDENT PTERIN ALDEHYDE REDUCTASE"/>
    <property type="match status" value="1"/>
</dbReference>
<proteinExistence type="inferred from homology"/>
<sequence length="252" mass="27870">MLNKNKKSNINGKEEMKLERNDIGKLVIITGVTQGLGRAMVDRFHELGWKIAGCGRSKNKIEELNKYYGASHDFQIIDVSNHHQVSKWASRIINRYRAPDMLINNASIVNQSAPLWKVPAQEFESVMSVNVNGVVNVIRAFVPTMIARKEGIIINMSSSWGREGEAELAPYCASKFAVEGITQSMAMELPNGMAVVALDPGGSISTPMLHSCAPQYVKESPTPEMWSHKAIHYILNISIDKNGESLTCPVCI</sequence>
<name>C2XTS7_BACMY</name>
<dbReference type="PRINTS" id="PR00081">
    <property type="entry name" value="GDHRDH"/>
</dbReference>
<gene>
    <name evidence="3" type="ORF">bcere0026_20970</name>
</gene>
<evidence type="ECO:0000256" key="1">
    <source>
        <dbReference type="ARBA" id="ARBA00006484"/>
    </source>
</evidence>
<evidence type="ECO:0000313" key="3">
    <source>
        <dbReference type="EMBL" id="EEL70927.1"/>
    </source>
</evidence>